<dbReference type="EMBL" id="CP014223">
    <property type="protein sequence ID" value="AMJ41342.1"/>
    <property type="molecule type" value="Genomic_DNA"/>
</dbReference>
<organism evidence="2 4">
    <name type="scientific">Anaerotignum propionicum DSM 1682</name>
    <dbReference type="NCBI Taxonomy" id="991789"/>
    <lineage>
        <taxon>Bacteria</taxon>
        <taxon>Bacillati</taxon>
        <taxon>Bacillota</taxon>
        <taxon>Clostridia</taxon>
        <taxon>Lachnospirales</taxon>
        <taxon>Anaerotignaceae</taxon>
        <taxon>Anaerotignum</taxon>
    </lineage>
</organism>
<dbReference type="KEGG" id="cpro:CPRO_17540"/>
<reference evidence="2" key="3">
    <citation type="submission" date="2016-11" db="EMBL/GenBank/DDBJ databases">
        <authorList>
            <person name="Varghese N."/>
            <person name="Submissions S."/>
        </authorList>
    </citation>
    <scope>NUCLEOTIDE SEQUENCE</scope>
    <source>
        <strain evidence="2">DSM 1682</strain>
    </source>
</reference>
<proteinExistence type="predicted"/>
<gene>
    <name evidence="1" type="ORF">CPRO_17540</name>
    <name evidence="2" type="ORF">SAMN02745151_02381</name>
</gene>
<dbReference type="AlphaFoldDB" id="A0A0X1U8T6"/>
<evidence type="ECO:0000313" key="4">
    <source>
        <dbReference type="Proteomes" id="UP000184204"/>
    </source>
</evidence>
<protein>
    <submittedName>
        <fullName evidence="2">Uncharacterized protein</fullName>
    </submittedName>
</protein>
<keyword evidence="3" id="KW-1185">Reference proteome</keyword>
<dbReference type="EMBL" id="FQUA01000012">
    <property type="protein sequence ID" value="SHE97467.1"/>
    <property type="molecule type" value="Genomic_DNA"/>
</dbReference>
<dbReference type="Proteomes" id="UP000068026">
    <property type="component" value="Chromosome"/>
</dbReference>
<name>A0A0X1U8T6_ANAPI</name>
<evidence type="ECO:0000313" key="1">
    <source>
        <dbReference type="EMBL" id="AMJ41342.1"/>
    </source>
</evidence>
<dbReference type="Proteomes" id="UP000184204">
    <property type="component" value="Unassembled WGS sequence"/>
</dbReference>
<reference evidence="3" key="2">
    <citation type="submission" date="2016-01" db="EMBL/GenBank/DDBJ databases">
        <authorList>
            <person name="Poehlein A."/>
            <person name="Schlien K."/>
            <person name="Gottschalk G."/>
            <person name="Buckel W."/>
            <person name="Daniel R."/>
        </authorList>
    </citation>
    <scope>NUCLEOTIDE SEQUENCE [LARGE SCALE GENOMIC DNA]</scope>
    <source>
        <strain evidence="3">X2</strain>
    </source>
</reference>
<sequence length="44" mass="5146">MNKKNKKLTASKIAANMIKNDSTDRRYYEVSANERNEVLPRLYA</sequence>
<reference evidence="4" key="4">
    <citation type="submission" date="2016-11" db="EMBL/GenBank/DDBJ databases">
        <authorList>
            <person name="Jaros S."/>
            <person name="Januszkiewicz K."/>
            <person name="Wedrychowicz H."/>
        </authorList>
    </citation>
    <scope>NUCLEOTIDE SEQUENCE [LARGE SCALE GENOMIC DNA]</scope>
    <source>
        <strain evidence="4">DSM 1682</strain>
    </source>
</reference>
<evidence type="ECO:0000313" key="3">
    <source>
        <dbReference type="Proteomes" id="UP000068026"/>
    </source>
</evidence>
<evidence type="ECO:0000313" key="2">
    <source>
        <dbReference type="EMBL" id="SHE97467.1"/>
    </source>
</evidence>
<accession>A0A0X1U8T6</accession>
<reference evidence="1 3" key="1">
    <citation type="journal article" date="2016" name="Genome Announc.">
        <title>Complete Genome Sequence of the Amino Acid-Fermenting Clostridium propionicum X2 (DSM 1682).</title>
        <authorList>
            <person name="Poehlein A."/>
            <person name="Schlien K."/>
            <person name="Chowdhury N.P."/>
            <person name="Gottschalk G."/>
            <person name="Buckel W."/>
            <person name="Daniel R."/>
        </authorList>
    </citation>
    <scope>NUCLEOTIDE SEQUENCE [LARGE SCALE GENOMIC DNA]</scope>
    <source>
        <strain evidence="1 3">X2</strain>
    </source>
</reference>